<dbReference type="HOGENOM" id="CLU_2932642_0_0_5"/>
<dbReference type="KEGG" id="thal:A1OE_1409"/>
<dbReference type="Proteomes" id="UP000010077">
    <property type="component" value="Chromosome"/>
</dbReference>
<gene>
    <name evidence="2" type="ORF">A1OE_1409</name>
</gene>
<proteinExistence type="predicted"/>
<organism evidence="2 3">
    <name type="scientific">Candidatus Endolissoclinum faulkneri L2</name>
    <dbReference type="NCBI Taxonomy" id="1193729"/>
    <lineage>
        <taxon>Bacteria</taxon>
        <taxon>Pseudomonadati</taxon>
        <taxon>Pseudomonadota</taxon>
        <taxon>Alphaproteobacteria</taxon>
        <taxon>Rhodospirillales</taxon>
        <taxon>Rhodospirillaceae</taxon>
        <taxon>Candidatus Endolissoclinum</taxon>
    </lineage>
</organism>
<keyword evidence="1" id="KW-1133">Transmembrane helix</keyword>
<feature type="transmembrane region" description="Helical" evidence="1">
    <location>
        <begin position="12"/>
        <end position="32"/>
    </location>
</feature>
<name>K7Z618_9PROT</name>
<protein>
    <submittedName>
        <fullName evidence="2">Uncharacterized protein</fullName>
    </submittedName>
</protein>
<keyword evidence="3" id="KW-1185">Reference proteome</keyword>
<evidence type="ECO:0000313" key="3">
    <source>
        <dbReference type="Proteomes" id="UP000010077"/>
    </source>
</evidence>
<keyword evidence="1" id="KW-0812">Transmembrane</keyword>
<evidence type="ECO:0000313" key="2">
    <source>
        <dbReference type="EMBL" id="AFX99578.1"/>
    </source>
</evidence>
<dbReference type="AlphaFoldDB" id="K7Z618"/>
<dbReference type="EMBL" id="CP003539">
    <property type="protein sequence ID" value="AFX99578.1"/>
    <property type="molecule type" value="Genomic_DNA"/>
</dbReference>
<keyword evidence="1" id="KW-0472">Membrane</keyword>
<accession>K7Z618</accession>
<reference evidence="2 3" key="1">
    <citation type="journal article" date="2012" name="Proc. Natl. Acad. Sci. U.S.A.">
        <title>Genome streamlining and chemical defense in a coral reef symbiosis.</title>
        <authorList>
            <person name="Kwan J.C."/>
            <person name="Donia M.S."/>
            <person name="Han A.W."/>
            <person name="Hirose E."/>
            <person name="Haygood M.G."/>
            <person name="Schmidt E.W."/>
        </authorList>
    </citation>
    <scope>NUCLEOTIDE SEQUENCE [LARGE SCALE GENOMIC DNA]</scope>
    <source>
        <strain evidence="2 3">L2</strain>
    </source>
</reference>
<evidence type="ECO:0000256" key="1">
    <source>
        <dbReference type="SAM" id="Phobius"/>
    </source>
</evidence>
<sequence>MVKLTPYHVRLLWFDVIKLINNSMIFFAFYFLKFIRNNKLFLCYDEFFMKNSTLLIKISL</sequence>